<dbReference type="STRING" id="1547922.ISF6_2544"/>
<gene>
    <name evidence="2" type="ORF">ISF6_2544</name>
</gene>
<dbReference type="Proteomes" id="UP000037660">
    <property type="component" value="Unassembled WGS sequence"/>
</dbReference>
<organism evidence="2 3">
    <name type="scientific">Piscinibacter sakaiensis</name>
    <name type="common">Ideonella sakaiensis</name>
    <dbReference type="NCBI Taxonomy" id="1547922"/>
    <lineage>
        <taxon>Bacteria</taxon>
        <taxon>Pseudomonadati</taxon>
        <taxon>Pseudomonadota</taxon>
        <taxon>Betaproteobacteria</taxon>
        <taxon>Burkholderiales</taxon>
        <taxon>Sphaerotilaceae</taxon>
        <taxon>Piscinibacter</taxon>
    </lineage>
</organism>
<dbReference type="AlphaFoldDB" id="A0A0K8P2E8"/>
<protein>
    <submittedName>
        <fullName evidence="2">Uncharacterized protein</fullName>
    </submittedName>
</protein>
<evidence type="ECO:0000256" key="1">
    <source>
        <dbReference type="SAM" id="MobiDB-lite"/>
    </source>
</evidence>
<dbReference type="EMBL" id="BBYR01000038">
    <property type="protein sequence ID" value="GAP36704.1"/>
    <property type="molecule type" value="Genomic_DNA"/>
</dbReference>
<evidence type="ECO:0000313" key="2">
    <source>
        <dbReference type="EMBL" id="GAP36704.1"/>
    </source>
</evidence>
<accession>A0A0K8P2E8</accession>
<evidence type="ECO:0000313" key="3">
    <source>
        <dbReference type="Proteomes" id="UP000037660"/>
    </source>
</evidence>
<name>A0A0K8P2E8_PISS1</name>
<feature type="region of interest" description="Disordered" evidence="1">
    <location>
        <begin position="43"/>
        <end position="78"/>
    </location>
</feature>
<comment type="caution">
    <text evidence="2">The sequence shown here is derived from an EMBL/GenBank/DDBJ whole genome shotgun (WGS) entry which is preliminary data.</text>
</comment>
<reference evidence="2 3" key="2">
    <citation type="journal article" date="2016" name="Science">
        <title>A bacterium that degrades and assimilates poly(ethylene terephthalate).</title>
        <authorList>
            <person name="Yoshida S."/>
            <person name="Hiraga K."/>
            <person name="Takehana T."/>
            <person name="Taniguchi I."/>
            <person name="Yamaji H."/>
            <person name="Maeda Y."/>
            <person name="Toyohara K."/>
            <person name="Miyamoto K."/>
            <person name="Kimura Y."/>
            <person name="Oda K."/>
        </authorList>
    </citation>
    <scope>NUCLEOTIDE SEQUENCE [LARGE SCALE GENOMIC DNA]</scope>
    <source>
        <strain evidence="3">NBRC 110686 / TISTR 2288 / 201-F6</strain>
    </source>
</reference>
<keyword evidence="3" id="KW-1185">Reference proteome</keyword>
<proteinExistence type="predicted"/>
<sequence length="209" mass="21074">MRTLGAVLGDLREHLAAQPLPPALQASVRAAWQAAVPAAPPVVPARPAGTPGAADRRTDGVGPASVAAAGGGPGGLRRRGFRGPWGAWSAWGAWGAWGKAGAVLLAAALAMHAPRPPFVSGAAAPGGPAAAGPDDPRGPGTAFLPLGPSERWAPAEGAARTAWLLPTELPRDRLALLGLPYDPARAGERVRAELLVDAQGEVLAVRVLD</sequence>
<reference evidence="3" key="1">
    <citation type="submission" date="2015-07" db="EMBL/GenBank/DDBJ databases">
        <title>Discovery of a poly(ethylene terephthalate assimilation.</title>
        <authorList>
            <person name="Yoshida S."/>
            <person name="Hiraga K."/>
            <person name="Takehana T."/>
            <person name="Taniguchi I."/>
            <person name="Yamaji H."/>
            <person name="Maeda Y."/>
            <person name="Toyohara K."/>
            <person name="Miyamoto K."/>
            <person name="Kimura Y."/>
            <person name="Oda K."/>
        </authorList>
    </citation>
    <scope>NUCLEOTIDE SEQUENCE [LARGE SCALE GENOMIC DNA]</scope>
    <source>
        <strain evidence="3">NBRC 110686 / TISTR 2288 / 201-F6</strain>
    </source>
</reference>